<dbReference type="eggNOG" id="COG0671">
    <property type="taxonomic scope" value="Bacteria"/>
</dbReference>
<feature type="transmembrane region" description="Helical" evidence="2">
    <location>
        <begin position="54"/>
        <end position="79"/>
    </location>
</feature>
<evidence type="ECO:0000313" key="5">
    <source>
        <dbReference type="Proteomes" id="UP000006786"/>
    </source>
</evidence>
<reference evidence="4 5" key="1">
    <citation type="journal article" date="2012" name="J. Bacteriol.">
        <title>Genome Sequence of Nitratireductor pacificus Type Strain pht-3B.</title>
        <authorList>
            <person name="Lai Q."/>
            <person name="Li G."/>
            <person name="Shao Z."/>
        </authorList>
    </citation>
    <scope>NUCLEOTIDE SEQUENCE [LARGE SCALE GENOMIC DNA]</scope>
    <source>
        <strain evidence="5">pht-3B</strain>
    </source>
</reference>
<keyword evidence="2" id="KW-0472">Membrane</keyword>
<dbReference type="GO" id="GO:0016020">
    <property type="term" value="C:membrane"/>
    <property type="evidence" value="ECO:0007669"/>
    <property type="project" value="UniProtKB-SubCell"/>
</dbReference>
<feature type="transmembrane region" description="Helical" evidence="2">
    <location>
        <begin position="117"/>
        <end position="137"/>
    </location>
</feature>
<name>K2LP99_9HYPH</name>
<dbReference type="PATRIC" id="fig|391937.3.peg.1358"/>
<feature type="domain" description="Inositolphosphotransferase Aur1/Ipt1" evidence="3">
    <location>
        <begin position="90"/>
        <end position="279"/>
    </location>
</feature>
<dbReference type="InterPro" id="IPR026841">
    <property type="entry name" value="Aur1/Ipt1"/>
</dbReference>
<organism evidence="4 5">
    <name type="scientific">Nitratireductor pacificus pht-3B</name>
    <dbReference type="NCBI Taxonomy" id="391937"/>
    <lineage>
        <taxon>Bacteria</taxon>
        <taxon>Pseudomonadati</taxon>
        <taxon>Pseudomonadota</taxon>
        <taxon>Alphaproteobacteria</taxon>
        <taxon>Hyphomicrobiales</taxon>
        <taxon>Phyllobacteriaceae</taxon>
        <taxon>Nitratireductor</taxon>
    </lineage>
</organism>
<dbReference type="AlphaFoldDB" id="K2LP99"/>
<feature type="transmembrane region" description="Helical" evidence="2">
    <location>
        <begin position="28"/>
        <end position="47"/>
    </location>
</feature>
<accession>K2LP99</accession>
<dbReference type="Pfam" id="PF14378">
    <property type="entry name" value="PAP2_3"/>
    <property type="match status" value="1"/>
</dbReference>
<feature type="transmembrane region" description="Helical" evidence="2">
    <location>
        <begin position="144"/>
        <end position="166"/>
    </location>
</feature>
<evidence type="ECO:0000313" key="4">
    <source>
        <dbReference type="EMBL" id="EKF19544.1"/>
    </source>
</evidence>
<feature type="transmembrane region" description="Helical" evidence="2">
    <location>
        <begin position="240"/>
        <end position="260"/>
    </location>
</feature>
<evidence type="ECO:0000259" key="3">
    <source>
        <dbReference type="Pfam" id="PF14378"/>
    </source>
</evidence>
<keyword evidence="5" id="KW-1185">Reference proteome</keyword>
<sequence>MALIIATFLIVDIGLVAGGGVSVDWSGYAMVVLCGSGVLGVGLAYRLSGRDEKIALAAISAGLFVLFTIVGSALNYLVIPAGTERIDPLLIRLDAVLGYSWPALVVWVAEFPALGSLLRWTYLSSLPQFVIVILVLGMTGRRDLLHGFLLTGILAAIVTIAFWLVFPSSGPSAFFPIPAEAVAKLGMVVSPDYGAELNRLMGEGVTHLSPTDTLGLIAFPSFHTVMALMSIWFMRTIRPLFPLFVIVNMLMLPAILVHGGHHFVDLFGGLAAFAIGHALAQSLLSGATASGKPDLAGVGEEARSESGFQSGGIT</sequence>
<gene>
    <name evidence="4" type="ORF">NA2_06607</name>
</gene>
<keyword evidence="2" id="KW-1133">Transmembrane helix</keyword>
<dbReference type="Proteomes" id="UP000006786">
    <property type="component" value="Unassembled WGS sequence"/>
</dbReference>
<comment type="caution">
    <text evidence="4">The sequence shown here is derived from an EMBL/GenBank/DDBJ whole genome shotgun (WGS) entry which is preliminary data.</text>
</comment>
<proteinExistence type="predicted"/>
<protein>
    <recommendedName>
        <fullName evidence="3">Inositolphosphotransferase Aur1/Ipt1 domain-containing protein</fullName>
    </recommendedName>
</protein>
<feature type="transmembrane region" description="Helical" evidence="2">
    <location>
        <begin position="214"/>
        <end position="233"/>
    </location>
</feature>
<evidence type="ECO:0000256" key="1">
    <source>
        <dbReference type="SAM" id="MobiDB-lite"/>
    </source>
</evidence>
<dbReference type="EMBL" id="AMRM01000006">
    <property type="protein sequence ID" value="EKF19544.1"/>
    <property type="molecule type" value="Genomic_DNA"/>
</dbReference>
<evidence type="ECO:0000256" key="2">
    <source>
        <dbReference type="SAM" id="Phobius"/>
    </source>
</evidence>
<dbReference type="STRING" id="391937.NA2_06607"/>
<feature type="region of interest" description="Disordered" evidence="1">
    <location>
        <begin position="295"/>
        <end position="314"/>
    </location>
</feature>
<keyword evidence="2" id="KW-0812">Transmembrane</keyword>